<dbReference type="PANTHER" id="PTHR35526:SF3">
    <property type="entry name" value="ANTI-SIGMA-F FACTOR RSBW"/>
    <property type="match status" value="1"/>
</dbReference>
<reference evidence="4" key="1">
    <citation type="journal article" date="2014" name="Int. J. Syst. Evol. Microbiol.">
        <title>Complete genome sequence of Corynebacterium casei LMG S-19264T (=DSM 44701T), isolated from a smear-ripened cheese.</title>
        <authorList>
            <consortium name="US DOE Joint Genome Institute (JGI-PGF)"/>
            <person name="Walter F."/>
            <person name="Albersmeier A."/>
            <person name="Kalinowski J."/>
            <person name="Ruckert C."/>
        </authorList>
    </citation>
    <scope>NUCLEOTIDE SEQUENCE</scope>
    <source>
        <strain evidence="4">JCM 4234</strain>
    </source>
</reference>
<keyword evidence="1" id="KW-0808">Transferase</keyword>
<dbReference type="SUPFAM" id="SSF55874">
    <property type="entry name" value="ATPase domain of HSP90 chaperone/DNA topoisomerase II/histidine kinase"/>
    <property type="match status" value="1"/>
</dbReference>
<organism evidence="4 5">
    <name type="scientific">Streptomyces griseoviridis</name>
    <dbReference type="NCBI Taxonomy" id="45398"/>
    <lineage>
        <taxon>Bacteria</taxon>
        <taxon>Bacillati</taxon>
        <taxon>Actinomycetota</taxon>
        <taxon>Actinomycetes</taxon>
        <taxon>Kitasatosporales</taxon>
        <taxon>Streptomycetaceae</taxon>
        <taxon>Streptomyces</taxon>
    </lineage>
</organism>
<evidence type="ECO:0000313" key="4">
    <source>
        <dbReference type="EMBL" id="GGS62927.1"/>
    </source>
</evidence>
<feature type="domain" description="Histidine kinase/HSP90-like ATPase" evidence="3">
    <location>
        <begin position="31"/>
        <end position="139"/>
    </location>
</feature>
<dbReference type="Gene3D" id="3.30.565.10">
    <property type="entry name" value="Histidine kinase-like ATPase, C-terminal domain"/>
    <property type="match status" value="1"/>
</dbReference>
<dbReference type="InterPro" id="IPR050267">
    <property type="entry name" value="Anti-sigma-factor_SerPK"/>
</dbReference>
<dbReference type="PANTHER" id="PTHR35526">
    <property type="entry name" value="ANTI-SIGMA-F FACTOR RSBW-RELATED"/>
    <property type="match status" value="1"/>
</dbReference>
<evidence type="ECO:0000256" key="2">
    <source>
        <dbReference type="SAM" id="MobiDB-lite"/>
    </source>
</evidence>
<proteinExistence type="predicted"/>
<keyword evidence="4" id="KW-0067">ATP-binding</keyword>
<accession>A0A918GUB7</accession>
<sequence length="167" mass="17884">MDRTAQNDDRLQDGLVWMSAAYEGVPGDIARARDLARAFLVRLEHDHGHPVAARAAQAVELVVSELLTNACKHTSGPAVLDLELVGDQVYITVRDTDPGLPVARPPDPTRVGRHGLEIVMALAHSFDVHREPAGKRTRAAVPLTGDPRRDGDGRSGLGAPRAEPGEA</sequence>
<name>A0A918GUB7_STRGD</name>
<gene>
    <name evidence="4" type="ORF">GCM10010238_60010</name>
</gene>
<dbReference type="AlphaFoldDB" id="A0A918GUB7"/>
<evidence type="ECO:0000313" key="5">
    <source>
        <dbReference type="Proteomes" id="UP000653493"/>
    </source>
</evidence>
<comment type="caution">
    <text evidence="4">The sequence shown here is derived from an EMBL/GenBank/DDBJ whole genome shotgun (WGS) entry which is preliminary data.</text>
</comment>
<keyword evidence="1" id="KW-0418">Kinase</keyword>
<evidence type="ECO:0000256" key="1">
    <source>
        <dbReference type="ARBA" id="ARBA00022527"/>
    </source>
</evidence>
<dbReference type="EMBL" id="BMSL01000028">
    <property type="protein sequence ID" value="GGS62927.1"/>
    <property type="molecule type" value="Genomic_DNA"/>
</dbReference>
<keyword evidence="5" id="KW-1185">Reference proteome</keyword>
<protein>
    <submittedName>
        <fullName evidence="4">ATP-binding protein</fullName>
    </submittedName>
</protein>
<dbReference type="Proteomes" id="UP000653493">
    <property type="component" value="Unassembled WGS sequence"/>
</dbReference>
<evidence type="ECO:0000259" key="3">
    <source>
        <dbReference type="Pfam" id="PF13581"/>
    </source>
</evidence>
<dbReference type="GO" id="GO:0004674">
    <property type="term" value="F:protein serine/threonine kinase activity"/>
    <property type="evidence" value="ECO:0007669"/>
    <property type="project" value="UniProtKB-KW"/>
</dbReference>
<dbReference type="Pfam" id="PF13581">
    <property type="entry name" value="HATPase_c_2"/>
    <property type="match status" value="1"/>
</dbReference>
<reference evidence="4" key="2">
    <citation type="submission" date="2020-09" db="EMBL/GenBank/DDBJ databases">
        <authorList>
            <person name="Sun Q."/>
            <person name="Ohkuma M."/>
        </authorList>
    </citation>
    <scope>NUCLEOTIDE SEQUENCE</scope>
    <source>
        <strain evidence="4">JCM 4234</strain>
    </source>
</reference>
<feature type="region of interest" description="Disordered" evidence="2">
    <location>
        <begin position="130"/>
        <end position="167"/>
    </location>
</feature>
<keyword evidence="4" id="KW-0547">Nucleotide-binding</keyword>
<dbReference type="InterPro" id="IPR036890">
    <property type="entry name" value="HATPase_C_sf"/>
</dbReference>
<dbReference type="GO" id="GO:0005524">
    <property type="term" value="F:ATP binding"/>
    <property type="evidence" value="ECO:0007669"/>
    <property type="project" value="UniProtKB-KW"/>
</dbReference>
<keyword evidence="1" id="KW-0723">Serine/threonine-protein kinase</keyword>
<dbReference type="InterPro" id="IPR003594">
    <property type="entry name" value="HATPase_dom"/>
</dbReference>
<dbReference type="CDD" id="cd16936">
    <property type="entry name" value="HATPase_RsbW-like"/>
    <property type="match status" value="1"/>
</dbReference>